<reference evidence="7 8" key="1">
    <citation type="journal article" date="2016" name="Nat. Commun.">
        <title>Thousands of microbial genomes shed light on interconnected biogeochemical processes in an aquifer system.</title>
        <authorList>
            <person name="Anantharaman K."/>
            <person name="Brown C.T."/>
            <person name="Hug L.A."/>
            <person name="Sharon I."/>
            <person name="Castelle C.J."/>
            <person name="Probst A.J."/>
            <person name="Thomas B.C."/>
            <person name="Singh A."/>
            <person name="Wilkins M.J."/>
            <person name="Karaoz U."/>
            <person name="Brodie E.L."/>
            <person name="Williams K.H."/>
            <person name="Hubbard S.S."/>
            <person name="Banfield J.F."/>
        </authorList>
    </citation>
    <scope>NUCLEOTIDE SEQUENCE [LARGE SCALE GENOMIC DNA]</scope>
</reference>
<evidence type="ECO:0000313" key="7">
    <source>
        <dbReference type="EMBL" id="OGC44541.1"/>
    </source>
</evidence>
<keyword evidence="2" id="KW-1003">Cell membrane</keyword>
<dbReference type="EMBL" id="MEUW01000017">
    <property type="protein sequence ID" value="OGC44541.1"/>
    <property type="molecule type" value="Genomic_DNA"/>
</dbReference>
<evidence type="ECO:0000256" key="4">
    <source>
        <dbReference type="ARBA" id="ARBA00022989"/>
    </source>
</evidence>
<evidence type="ECO:0000256" key="5">
    <source>
        <dbReference type="ARBA" id="ARBA00023136"/>
    </source>
</evidence>
<feature type="transmembrane region" description="Helical" evidence="6">
    <location>
        <begin position="325"/>
        <end position="346"/>
    </location>
</feature>
<feature type="transmembrane region" description="Helical" evidence="6">
    <location>
        <begin position="12"/>
        <end position="34"/>
    </location>
</feature>
<keyword evidence="5 6" id="KW-0472">Membrane</keyword>
<dbReference type="CDD" id="cd13128">
    <property type="entry name" value="MATE_Wzx_like"/>
    <property type="match status" value="1"/>
</dbReference>
<evidence type="ECO:0000256" key="1">
    <source>
        <dbReference type="ARBA" id="ARBA00004651"/>
    </source>
</evidence>
<evidence type="ECO:0000256" key="3">
    <source>
        <dbReference type="ARBA" id="ARBA00022692"/>
    </source>
</evidence>
<evidence type="ECO:0000313" key="8">
    <source>
        <dbReference type="Proteomes" id="UP000176583"/>
    </source>
</evidence>
<feature type="transmembrane region" description="Helical" evidence="6">
    <location>
        <begin position="84"/>
        <end position="106"/>
    </location>
</feature>
<comment type="subcellular location">
    <subcellularLocation>
        <location evidence="1">Cell membrane</location>
        <topology evidence="1">Multi-pass membrane protein</topology>
    </subcellularLocation>
</comment>
<feature type="transmembrane region" description="Helical" evidence="6">
    <location>
        <begin position="46"/>
        <end position="72"/>
    </location>
</feature>
<proteinExistence type="predicted"/>
<feature type="transmembrane region" description="Helical" evidence="6">
    <location>
        <begin position="118"/>
        <end position="142"/>
    </location>
</feature>
<keyword evidence="3 6" id="KW-0812">Transmembrane</keyword>
<accession>A0A1F4UHW0</accession>
<feature type="transmembrane region" description="Helical" evidence="6">
    <location>
        <begin position="154"/>
        <end position="173"/>
    </location>
</feature>
<feature type="transmembrane region" description="Helical" evidence="6">
    <location>
        <begin position="358"/>
        <end position="380"/>
    </location>
</feature>
<keyword evidence="4 6" id="KW-1133">Transmembrane helix</keyword>
<protein>
    <submittedName>
        <fullName evidence="7">Uncharacterized protein</fullName>
    </submittedName>
</protein>
<dbReference type="GO" id="GO:0005886">
    <property type="term" value="C:plasma membrane"/>
    <property type="evidence" value="ECO:0007669"/>
    <property type="project" value="UniProtKB-SubCell"/>
</dbReference>
<feature type="transmembrane region" description="Helical" evidence="6">
    <location>
        <begin position="294"/>
        <end position="313"/>
    </location>
</feature>
<feature type="transmembrane region" description="Helical" evidence="6">
    <location>
        <begin position="386"/>
        <end position="407"/>
    </location>
</feature>
<feature type="transmembrane region" description="Helical" evidence="6">
    <location>
        <begin position="179"/>
        <end position="200"/>
    </location>
</feature>
<evidence type="ECO:0000256" key="6">
    <source>
        <dbReference type="SAM" id="Phobius"/>
    </source>
</evidence>
<name>A0A1F4UHW0_UNCKA</name>
<dbReference type="Pfam" id="PF13440">
    <property type="entry name" value="Polysacc_synt_3"/>
    <property type="match status" value="1"/>
</dbReference>
<feature type="transmembrane region" description="Helical" evidence="6">
    <location>
        <begin position="419"/>
        <end position="437"/>
    </location>
</feature>
<evidence type="ECO:0000256" key="2">
    <source>
        <dbReference type="ARBA" id="ARBA00022475"/>
    </source>
</evidence>
<dbReference type="AlphaFoldDB" id="A0A1F4UHW0"/>
<sequence>MFKELTKVFGETIVYGLTGIASTLASIFLVPVYTRVFNPGDYGVSALLGTLFSIIAVVANLGMGSAIFRSYFMAKKEERSEVAGTAFIFQTLFPLLISGIAFAMSGRISQVLFGSDNYSLLVSLSSAALFFNAGIAVPLALLRAEGRPTNFVSVTLTKLFVTILVSLILVVGLRMGLAGVFWGNLAGAVLGYLMGVVYTLRRISLVVSKHWLREMLEFGVPLVPGGLAMWVLNSSDRYFLNAFSGTADVGIYNVGYKVGNLVTLAVGALQLAYPRFLWAIYNEKPNPKEYFRKINTYFYLITFTLALGVSIFAKEAIQVLTGSAFHSAYLVVPLIAFSYVAYGLYLNFSTGVSVMKKTYLSAIAVIISGVLNLVLNYVLISRFGMMGAAASTLLSFAVLALIGLQFSQRVYRIPFEFRRLLTVLLSGVILVFASAFVDFGLALSILIKSLLMFAFPALLYLLGFFEKNELKKLAQIWAVVKEARFQPRRILDNIRQEMIT</sequence>
<organism evidence="7 8">
    <name type="scientific">candidate division WWE3 bacterium RBG_19FT_COMBO_53_11</name>
    <dbReference type="NCBI Taxonomy" id="1802613"/>
    <lineage>
        <taxon>Bacteria</taxon>
        <taxon>Katanobacteria</taxon>
    </lineage>
</organism>
<dbReference type="STRING" id="1802613.A2V54_02390"/>
<dbReference type="PANTHER" id="PTHR30250">
    <property type="entry name" value="PST FAMILY PREDICTED COLANIC ACID TRANSPORTER"/>
    <property type="match status" value="1"/>
</dbReference>
<comment type="caution">
    <text evidence="7">The sequence shown here is derived from an EMBL/GenBank/DDBJ whole genome shotgun (WGS) entry which is preliminary data.</text>
</comment>
<dbReference type="InterPro" id="IPR050833">
    <property type="entry name" value="Poly_Biosynth_Transport"/>
</dbReference>
<feature type="transmembrane region" description="Helical" evidence="6">
    <location>
        <begin position="443"/>
        <end position="465"/>
    </location>
</feature>
<gene>
    <name evidence="7" type="ORF">A2V54_02390</name>
</gene>
<dbReference type="Proteomes" id="UP000176583">
    <property type="component" value="Unassembled WGS sequence"/>
</dbReference>
<dbReference type="PANTHER" id="PTHR30250:SF11">
    <property type="entry name" value="O-ANTIGEN TRANSPORTER-RELATED"/>
    <property type="match status" value="1"/>
</dbReference>